<dbReference type="GeneID" id="117643335"/>
<keyword evidence="3" id="KW-1185">Reference proteome</keyword>
<proteinExistence type="predicted"/>
<dbReference type="Proteomes" id="UP000515158">
    <property type="component" value="Unplaced"/>
</dbReference>
<name>A0A6P8YVC6_THRPL</name>
<evidence type="ECO:0000313" key="3">
    <source>
        <dbReference type="Proteomes" id="UP000515158"/>
    </source>
</evidence>
<dbReference type="InterPro" id="IPR008906">
    <property type="entry name" value="HATC_C_dom"/>
</dbReference>
<dbReference type="OrthoDB" id="6783358at2759"/>
<protein>
    <submittedName>
        <fullName evidence="4">Zinc finger BED domain-containing protein 5-like</fullName>
    </submittedName>
</protein>
<feature type="compositionally biased region" description="Acidic residues" evidence="1">
    <location>
        <begin position="1"/>
        <end position="39"/>
    </location>
</feature>
<sequence length="729" mass="82565">MDFDDEEYRVENPDAVEEVENNVVDDVDDDDDNQAEEEALNTPPKKKRKSNPSTSGGKKAFQTSWMLLDIFKGWLRPCPNDPYTAICTACDDKKLKSGKSELERHAATGFHLKKVNALKGQKTLDAFSTAANSARQKHVDAVKSAEIKLASFFVDHNVAFLASDHLAEVQKQAFPDSKIAKDMTLGRDKCNAIVRNVIADVETEEIVKDLQTNLFSVMVDESTDSGSDKNLCVVVNYIYPKSKKPRACLLELVRLDAKDCSAAKLWEAFEQSLQRLSVPVTNVVALACDSCNTMVGQYNSFWSRLKAACPWALLLPCACHSVAKVSEKACSELPDFVQDHLRKVATYLTGSPKRSKELMEFQEYYQEELKKIIKPSGTRWLVLHQCVAQYLKIRKSLLAFFELRVFEDARDKTAQRILQDLKNPYTHAYMEFLNYALDFTNEFNALFQSNKVMIHKLAENSQTLMENLCQNFIKSTEMDRIATMDLAHPDNQLPLEKLYLGPGCKEVLDNLPPYPPGRAPAAALALQLEKDKETFKAKCRDFYVRAAKELRERLPLNDPIFKEMAFIDPEKLLSHDVRSGSDGLSDLPLLCSKFKEKLQLDSNALATEWRKFPNIIKGAAREKLLKMTVEEAWVEIGSMKNGKNDPMFPELTKLANLVMILPHANAESERVFSVVTDVRTKKRNRLGIESLNAICVSRVSFRSKGIDCTSFKVTNDHLRRHNTTMYARK</sequence>
<organism evidence="4">
    <name type="scientific">Thrips palmi</name>
    <name type="common">Melon thrips</name>
    <dbReference type="NCBI Taxonomy" id="161013"/>
    <lineage>
        <taxon>Eukaryota</taxon>
        <taxon>Metazoa</taxon>
        <taxon>Ecdysozoa</taxon>
        <taxon>Arthropoda</taxon>
        <taxon>Hexapoda</taxon>
        <taxon>Insecta</taxon>
        <taxon>Pterygota</taxon>
        <taxon>Neoptera</taxon>
        <taxon>Paraneoptera</taxon>
        <taxon>Thysanoptera</taxon>
        <taxon>Terebrantia</taxon>
        <taxon>Thripoidea</taxon>
        <taxon>Thripidae</taxon>
        <taxon>Thrips</taxon>
    </lineage>
</organism>
<feature type="domain" description="HAT C-terminal dimerisation" evidence="2">
    <location>
        <begin position="643"/>
        <end position="696"/>
    </location>
</feature>
<evidence type="ECO:0000313" key="4">
    <source>
        <dbReference type="RefSeq" id="XP_034238072.1"/>
    </source>
</evidence>
<dbReference type="GO" id="GO:0046983">
    <property type="term" value="F:protein dimerization activity"/>
    <property type="evidence" value="ECO:0007669"/>
    <property type="project" value="InterPro"/>
</dbReference>
<dbReference type="InParanoid" id="A0A6P8YVC6"/>
<accession>A0A6P8YVC6</accession>
<gene>
    <name evidence="4" type="primary">LOC117643335</name>
</gene>
<dbReference type="SUPFAM" id="SSF53098">
    <property type="entry name" value="Ribonuclease H-like"/>
    <property type="match status" value="1"/>
</dbReference>
<dbReference type="KEGG" id="tpal:117643335"/>
<dbReference type="PANTHER" id="PTHR37162:SF1">
    <property type="entry name" value="BED-TYPE DOMAIN-CONTAINING PROTEIN"/>
    <property type="match status" value="1"/>
</dbReference>
<dbReference type="RefSeq" id="XP_034238072.1">
    <property type="nucleotide sequence ID" value="XM_034382181.1"/>
</dbReference>
<dbReference type="AlphaFoldDB" id="A0A6P8YVC6"/>
<feature type="region of interest" description="Disordered" evidence="1">
    <location>
        <begin position="1"/>
        <end position="58"/>
    </location>
</feature>
<dbReference type="Pfam" id="PF05699">
    <property type="entry name" value="Dimer_Tnp_hAT"/>
    <property type="match status" value="1"/>
</dbReference>
<dbReference type="PANTHER" id="PTHR37162">
    <property type="entry name" value="HAT FAMILY DIMERISATION DOMAINCONTAINING PROTEIN-RELATED"/>
    <property type="match status" value="1"/>
</dbReference>
<evidence type="ECO:0000256" key="1">
    <source>
        <dbReference type="SAM" id="MobiDB-lite"/>
    </source>
</evidence>
<evidence type="ECO:0000259" key="2">
    <source>
        <dbReference type="Pfam" id="PF05699"/>
    </source>
</evidence>
<dbReference type="InterPro" id="IPR012337">
    <property type="entry name" value="RNaseH-like_sf"/>
</dbReference>
<reference evidence="4" key="1">
    <citation type="submission" date="2025-08" db="UniProtKB">
        <authorList>
            <consortium name="RefSeq"/>
        </authorList>
    </citation>
    <scope>IDENTIFICATION</scope>
    <source>
        <tissue evidence="4">Total insect</tissue>
    </source>
</reference>